<dbReference type="Pfam" id="PF14412">
    <property type="entry name" value="AHH"/>
    <property type="match status" value="1"/>
</dbReference>
<dbReference type="AlphaFoldDB" id="A0A4S5BDI5"/>
<comment type="caution">
    <text evidence="1">The sequence shown here is derived from an EMBL/GenBank/DDBJ whole genome shotgun (WGS) entry which is preliminary data.</text>
</comment>
<proteinExistence type="predicted"/>
<name>A0A4S5BDI5_9BURK</name>
<protein>
    <submittedName>
        <fullName evidence="1">Uncharacterized protein</fullName>
    </submittedName>
</protein>
<dbReference type="InterPro" id="IPR032871">
    <property type="entry name" value="AHH_dom_containing"/>
</dbReference>
<reference evidence="1 2" key="1">
    <citation type="submission" date="2019-04" db="EMBL/GenBank/DDBJ databases">
        <title>Lampropedia sp YIM MLB12 draf genome.</title>
        <authorList>
            <person name="Wang Y.-X."/>
        </authorList>
    </citation>
    <scope>NUCLEOTIDE SEQUENCE [LARGE SCALE GENOMIC DNA]</scope>
    <source>
        <strain evidence="1 2">YIM MLB12</strain>
    </source>
</reference>
<dbReference type="Proteomes" id="UP000306236">
    <property type="component" value="Unassembled WGS sequence"/>
</dbReference>
<sequence length="186" mass="20772">MWLGFERFPLQPRKILQSGLRALHYSRSDKSLGGSNLFLYAPSPTGWIDPLGLDTTSDARILAANLTKCGEGRPSDRHRAHHIVMSNSKDPKMVALRDKMNILGLDINDASNGVWLPEIGADRLPAEISTAHKGEGVHGIDYKTKVYDKLINSKNQEEFLEGLEDLKGQMKNGVTFFAAEKRNERK</sequence>
<dbReference type="EMBL" id="SSWX01000049">
    <property type="protein sequence ID" value="THJ30304.1"/>
    <property type="molecule type" value="Genomic_DNA"/>
</dbReference>
<evidence type="ECO:0000313" key="1">
    <source>
        <dbReference type="EMBL" id="THJ30304.1"/>
    </source>
</evidence>
<dbReference type="OrthoDB" id="4981820at2"/>
<organism evidence="1 2">
    <name type="scientific">Lampropedia aestuarii</name>
    <dbReference type="NCBI Taxonomy" id="2562762"/>
    <lineage>
        <taxon>Bacteria</taxon>
        <taxon>Pseudomonadati</taxon>
        <taxon>Pseudomonadota</taxon>
        <taxon>Betaproteobacteria</taxon>
        <taxon>Burkholderiales</taxon>
        <taxon>Comamonadaceae</taxon>
        <taxon>Lampropedia</taxon>
    </lineage>
</organism>
<gene>
    <name evidence="1" type="ORF">E8K88_17780</name>
</gene>
<accession>A0A4S5BDI5</accession>
<keyword evidence="2" id="KW-1185">Reference proteome</keyword>
<evidence type="ECO:0000313" key="2">
    <source>
        <dbReference type="Proteomes" id="UP000306236"/>
    </source>
</evidence>